<proteinExistence type="predicted"/>
<reference evidence="3" key="1">
    <citation type="submission" date="2017-01" db="EMBL/GenBank/DDBJ databases">
        <authorList>
            <person name="Varghese N."/>
            <person name="Submissions S."/>
        </authorList>
    </citation>
    <scope>NUCLEOTIDE SEQUENCE [LARGE SCALE GENOMIC DNA]</scope>
    <source>
        <strain evidence="3">DSM 22306</strain>
    </source>
</reference>
<dbReference type="InterPro" id="IPR000073">
    <property type="entry name" value="AB_hydrolase_1"/>
</dbReference>
<dbReference type="PANTHER" id="PTHR43798">
    <property type="entry name" value="MONOACYLGLYCEROL LIPASE"/>
    <property type="match status" value="1"/>
</dbReference>
<organism evidence="2 3">
    <name type="scientific">Neptunomonas antarctica</name>
    <dbReference type="NCBI Taxonomy" id="619304"/>
    <lineage>
        <taxon>Bacteria</taxon>
        <taxon>Pseudomonadati</taxon>
        <taxon>Pseudomonadota</taxon>
        <taxon>Gammaproteobacteria</taxon>
        <taxon>Oceanospirillales</taxon>
        <taxon>Oceanospirillaceae</taxon>
        <taxon>Neptunomonas</taxon>
    </lineage>
</organism>
<dbReference type="STRING" id="619304.SAMN05421760_102319"/>
<keyword evidence="3" id="KW-1185">Reference proteome</keyword>
<sequence>MRGSQNVSVRELHLADQVITYRVYKNPTVENGKRLVLLHGAGVAGMDTWMLISSMLTQWQEILIPDQRGMGDTYYPDRQEYGFSAQMLVADVNALVDHLGWWTFDLGGYSLGGMVCMLFKQQHPDRVQKQFLLESALLDRPCWDSTVLLRQQYSEAAGHLRSDNGHVGIRNFMDTISPHRRVSVQVDDLTASRLGQRPLGFAHALDCVTAAINSINREALVAAQGDVSSFIGGLSVDLMHQYHRDMAEGLPNWHYFMIPGTDHSLPFQKPRQIARIMTEEVLRYRASDVKKQ</sequence>
<evidence type="ECO:0000313" key="2">
    <source>
        <dbReference type="EMBL" id="SIS59038.1"/>
    </source>
</evidence>
<dbReference type="Gene3D" id="3.40.50.1820">
    <property type="entry name" value="alpha/beta hydrolase"/>
    <property type="match status" value="1"/>
</dbReference>
<dbReference type="GO" id="GO:0016020">
    <property type="term" value="C:membrane"/>
    <property type="evidence" value="ECO:0007669"/>
    <property type="project" value="TreeGrafter"/>
</dbReference>
<evidence type="ECO:0000259" key="1">
    <source>
        <dbReference type="Pfam" id="PF00561"/>
    </source>
</evidence>
<dbReference type="PANTHER" id="PTHR43798:SF33">
    <property type="entry name" value="HYDROLASE, PUTATIVE (AFU_ORTHOLOGUE AFUA_2G14860)-RELATED"/>
    <property type="match status" value="1"/>
</dbReference>
<accession>A0A1N7KBQ1</accession>
<dbReference type="RefSeq" id="WP_054342415.1">
    <property type="nucleotide sequence ID" value="NZ_FTOE01000002.1"/>
</dbReference>
<dbReference type="Pfam" id="PF00561">
    <property type="entry name" value="Abhydrolase_1"/>
    <property type="match status" value="1"/>
</dbReference>
<gene>
    <name evidence="2" type="ORF">SAMN05421760_102319</name>
</gene>
<dbReference type="InterPro" id="IPR029058">
    <property type="entry name" value="AB_hydrolase_fold"/>
</dbReference>
<dbReference type="InterPro" id="IPR050266">
    <property type="entry name" value="AB_hydrolase_sf"/>
</dbReference>
<dbReference type="EMBL" id="FTOE01000002">
    <property type="protein sequence ID" value="SIS59038.1"/>
    <property type="molecule type" value="Genomic_DNA"/>
</dbReference>
<name>A0A1N7KBQ1_9GAMM</name>
<dbReference type="SUPFAM" id="SSF53474">
    <property type="entry name" value="alpha/beta-Hydrolases"/>
    <property type="match status" value="1"/>
</dbReference>
<feature type="domain" description="AB hydrolase-1" evidence="1">
    <location>
        <begin position="35"/>
        <end position="137"/>
    </location>
</feature>
<dbReference type="AlphaFoldDB" id="A0A1N7KBQ1"/>
<dbReference type="OrthoDB" id="6159976at2"/>
<protein>
    <submittedName>
        <fullName evidence="2">Pimeloyl-ACP methyl ester carboxylesterase</fullName>
    </submittedName>
</protein>
<dbReference type="Proteomes" id="UP000185999">
    <property type="component" value="Unassembled WGS sequence"/>
</dbReference>
<evidence type="ECO:0000313" key="3">
    <source>
        <dbReference type="Proteomes" id="UP000185999"/>
    </source>
</evidence>